<evidence type="ECO:0000313" key="3">
    <source>
        <dbReference type="Proteomes" id="UP001201980"/>
    </source>
</evidence>
<organism evidence="2 3">
    <name type="scientific">Zalerion maritima</name>
    <dbReference type="NCBI Taxonomy" id="339359"/>
    <lineage>
        <taxon>Eukaryota</taxon>
        <taxon>Fungi</taxon>
        <taxon>Dikarya</taxon>
        <taxon>Ascomycota</taxon>
        <taxon>Pezizomycotina</taxon>
        <taxon>Sordariomycetes</taxon>
        <taxon>Lulworthiomycetidae</taxon>
        <taxon>Lulworthiales</taxon>
        <taxon>Lulworthiaceae</taxon>
        <taxon>Zalerion</taxon>
    </lineage>
</organism>
<reference evidence="2" key="1">
    <citation type="submission" date="2022-07" db="EMBL/GenBank/DDBJ databases">
        <title>Draft genome sequence of Zalerion maritima ATCC 34329, a (micro)plastics degrading marine fungus.</title>
        <authorList>
            <person name="Paco A."/>
            <person name="Goncalves M.F.M."/>
            <person name="Rocha-Santos T.A.P."/>
            <person name="Alves A."/>
        </authorList>
    </citation>
    <scope>NUCLEOTIDE SEQUENCE</scope>
    <source>
        <strain evidence="2">ATCC 34329</strain>
    </source>
</reference>
<dbReference type="Proteomes" id="UP001201980">
    <property type="component" value="Unassembled WGS sequence"/>
</dbReference>
<keyword evidence="3" id="KW-1185">Reference proteome</keyword>
<gene>
    <name evidence="2" type="ORF">MKZ38_001986</name>
</gene>
<name>A0AAD5RX34_9PEZI</name>
<proteinExistence type="predicted"/>
<feature type="domain" description="Fungal-type protein kinase" evidence="1">
    <location>
        <begin position="48"/>
        <end position="68"/>
    </location>
</feature>
<dbReference type="AlphaFoldDB" id="A0AAD5RX34"/>
<dbReference type="InterPro" id="IPR040976">
    <property type="entry name" value="Pkinase_fungal"/>
</dbReference>
<evidence type="ECO:0000259" key="1">
    <source>
        <dbReference type="Pfam" id="PF17667"/>
    </source>
</evidence>
<evidence type="ECO:0000313" key="2">
    <source>
        <dbReference type="EMBL" id="KAJ2901319.1"/>
    </source>
</evidence>
<dbReference type="EMBL" id="JAKWBI020000157">
    <property type="protein sequence ID" value="KAJ2901319.1"/>
    <property type="molecule type" value="Genomic_DNA"/>
</dbReference>
<dbReference type="Pfam" id="PF17667">
    <property type="entry name" value="Pkinase_fungal"/>
    <property type="match status" value="1"/>
</dbReference>
<comment type="caution">
    <text evidence="2">The sequence shown here is derived from an EMBL/GenBank/DDBJ whole genome shotgun (WGS) entry which is preliminary data.</text>
</comment>
<sequence>MSDLTRPIDNTAEALMKRFQAMENFNVNMDLDPSNPKYAGLVFGQDKAEQHSFMHDLESFFWVLSWICLHYNGPAEEELAPLFR</sequence>
<accession>A0AAD5RX34</accession>
<protein>
    <recommendedName>
        <fullName evidence="1">Fungal-type protein kinase domain-containing protein</fullName>
    </recommendedName>
</protein>